<dbReference type="AlphaFoldDB" id="A0AAV2GQ88"/>
<keyword evidence="3" id="KW-1185">Reference proteome</keyword>
<sequence>MEPLCTSPAADLNHSDRPPDPLHSQQGGNDSLMVICPDAVNGASGLPLEANEATMVVDQSLPETTATQRSNPLPLSYANAVTGPNAVAGQKKIAWTPVGEHDLITGSFNGEPELKISTRFKEKLCVSWQRTLVVRVLGLKISFLTFSNKIKNLWRPPGAMEILALGQECFFLLSLAMMLITSGL</sequence>
<evidence type="ECO:0000313" key="3">
    <source>
        <dbReference type="Proteomes" id="UP001497516"/>
    </source>
</evidence>
<evidence type="ECO:0000313" key="2">
    <source>
        <dbReference type="EMBL" id="CAL1412956.1"/>
    </source>
</evidence>
<dbReference type="EMBL" id="OZ034822">
    <property type="protein sequence ID" value="CAL1412956.1"/>
    <property type="molecule type" value="Genomic_DNA"/>
</dbReference>
<feature type="region of interest" description="Disordered" evidence="1">
    <location>
        <begin position="1"/>
        <end position="30"/>
    </location>
</feature>
<protein>
    <submittedName>
        <fullName evidence="2">Uncharacterized protein</fullName>
    </submittedName>
</protein>
<name>A0AAV2GQ88_9ROSI</name>
<organism evidence="2 3">
    <name type="scientific">Linum trigynum</name>
    <dbReference type="NCBI Taxonomy" id="586398"/>
    <lineage>
        <taxon>Eukaryota</taxon>
        <taxon>Viridiplantae</taxon>
        <taxon>Streptophyta</taxon>
        <taxon>Embryophyta</taxon>
        <taxon>Tracheophyta</taxon>
        <taxon>Spermatophyta</taxon>
        <taxon>Magnoliopsida</taxon>
        <taxon>eudicotyledons</taxon>
        <taxon>Gunneridae</taxon>
        <taxon>Pentapetalae</taxon>
        <taxon>rosids</taxon>
        <taxon>fabids</taxon>
        <taxon>Malpighiales</taxon>
        <taxon>Linaceae</taxon>
        <taxon>Linum</taxon>
    </lineage>
</organism>
<evidence type="ECO:0000256" key="1">
    <source>
        <dbReference type="SAM" id="MobiDB-lite"/>
    </source>
</evidence>
<proteinExistence type="predicted"/>
<accession>A0AAV2GQ88</accession>
<dbReference type="Proteomes" id="UP001497516">
    <property type="component" value="Chromosome 9"/>
</dbReference>
<reference evidence="2 3" key="1">
    <citation type="submission" date="2024-04" db="EMBL/GenBank/DDBJ databases">
        <authorList>
            <person name="Fracassetti M."/>
        </authorList>
    </citation>
    <scope>NUCLEOTIDE SEQUENCE [LARGE SCALE GENOMIC DNA]</scope>
</reference>
<gene>
    <name evidence="2" type="ORF">LTRI10_LOCUS52213</name>
</gene>